<feature type="compositionally biased region" description="Basic and acidic residues" evidence="1">
    <location>
        <begin position="102"/>
        <end position="111"/>
    </location>
</feature>
<feature type="compositionally biased region" description="Basic and acidic residues" evidence="1">
    <location>
        <begin position="82"/>
        <end position="95"/>
    </location>
</feature>
<evidence type="ECO:0000313" key="3">
    <source>
        <dbReference type="EMBL" id="VDK76498.1"/>
    </source>
</evidence>
<feature type="region of interest" description="Disordered" evidence="1">
    <location>
        <begin position="82"/>
        <end position="111"/>
    </location>
</feature>
<feature type="transmembrane region" description="Helical" evidence="2">
    <location>
        <begin position="43"/>
        <end position="64"/>
    </location>
</feature>
<dbReference type="OrthoDB" id="5864167at2759"/>
<evidence type="ECO:0000313" key="4">
    <source>
        <dbReference type="Proteomes" id="UP000277928"/>
    </source>
</evidence>
<reference evidence="3 4" key="1">
    <citation type="submission" date="2018-08" db="EMBL/GenBank/DDBJ databases">
        <authorList>
            <person name="Laetsch R D."/>
            <person name="Stevens L."/>
            <person name="Kumar S."/>
            <person name="Blaxter L. M."/>
        </authorList>
    </citation>
    <scope>NUCLEOTIDE SEQUENCE [LARGE SCALE GENOMIC DNA]</scope>
</reference>
<dbReference type="Proteomes" id="UP000277928">
    <property type="component" value="Unassembled WGS sequence"/>
</dbReference>
<dbReference type="OMA" id="HENLKVC"/>
<proteinExistence type="predicted"/>
<keyword evidence="2" id="KW-0472">Membrane</keyword>
<keyword evidence="2" id="KW-1133">Transmembrane helix</keyword>
<evidence type="ECO:0000256" key="2">
    <source>
        <dbReference type="SAM" id="Phobius"/>
    </source>
</evidence>
<keyword evidence="4" id="KW-1185">Reference proteome</keyword>
<gene>
    <name evidence="3" type="ORF">NLS_LOCUS3296</name>
</gene>
<dbReference type="EMBL" id="UYRX01000175">
    <property type="protein sequence ID" value="VDK76498.1"/>
    <property type="molecule type" value="Genomic_DNA"/>
</dbReference>
<name>A0A3P6UBW3_LITSI</name>
<organism evidence="3 4">
    <name type="scientific">Litomosoides sigmodontis</name>
    <name type="common">Filarial nematode worm</name>
    <dbReference type="NCBI Taxonomy" id="42156"/>
    <lineage>
        <taxon>Eukaryota</taxon>
        <taxon>Metazoa</taxon>
        <taxon>Ecdysozoa</taxon>
        <taxon>Nematoda</taxon>
        <taxon>Chromadorea</taxon>
        <taxon>Rhabditida</taxon>
        <taxon>Spirurina</taxon>
        <taxon>Spiruromorpha</taxon>
        <taxon>Filarioidea</taxon>
        <taxon>Onchocercidae</taxon>
        <taxon>Litomosoides</taxon>
    </lineage>
</organism>
<sequence>MVKDYAEHRMKFGEWEVSAHLEAMSTVLEPRNVIYTYTGIGNFVTPFLIFFAIGTIASFGLTMLHIPMTNMMVDYVRQREVKKEEKMEAKRKEKEMEEEEEREMKKRRERN</sequence>
<accession>A0A3P6UBW3</accession>
<dbReference type="AlphaFoldDB" id="A0A3P6UBW3"/>
<protein>
    <submittedName>
        <fullName evidence="3">Uncharacterized protein</fullName>
    </submittedName>
</protein>
<evidence type="ECO:0000256" key="1">
    <source>
        <dbReference type="SAM" id="MobiDB-lite"/>
    </source>
</evidence>
<keyword evidence="2" id="KW-0812">Transmembrane</keyword>